<organism evidence="1 2">
    <name type="scientific">Nocardioides baekrokdamisoli</name>
    <dbReference type="NCBI Taxonomy" id="1804624"/>
    <lineage>
        <taxon>Bacteria</taxon>
        <taxon>Bacillati</taxon>
        <taxon>Actinomycetota</taxon>
        <taxon>Actinomycetes</taxon>
        <taxon>Propionibacteriales</taxon>
        <taxon>Nocardioidaceae</taxon>
        <taxon>Nocardioides</taxon>
    </lineage>
</organism>
<name>A0A3G9IC16_9ACTN</name>
<evidence type="ECO:0000313" key="2">
    <source>
        <dbReference type="Proteomes" id="UP000271573"/>
    </source>
</evidence>
<protein>
    <submittedName>
        <fullName evidence="1">Uncharacterized protein</fullName>
    </submittedName>
</protein>
<dbReference type="EMBL" id="AP019307">
    <property type="protein sequence ID" value="BBH16437.1"/>
    <property type="molecule type" value="Genomic_DNA"/>
</dbReference>
<evidence type="ECO:0000313" key="1">
    <source>
        <dbReference type="EMBL" id="BBH16437.1"/>
    </source>
</evidence>
<dbReference type="Proteomes" id="UP000271573">
    <property type="component" value="Chromosome"/>
</dbReference>
<keyword evidence="2" id="KW-1185">Reference proteome</keyword>
<proteinExistence type="predicted"/>
<sequence>MSARDIADVEALRASEEQRAALGHLTGLDVAGEVSESLVLRTVFELGLQAFHASLEEAGYAAIAEGYDSAAEKRAARRRRPEWADES</sequence>
<dbReference type="KEGG" id="nbe:Back2_07240"/>
<reference evidence="1 2" key="1">
    <citation type="submission" date="2018-11" db="EMBL/GenBank/DDBJ databases">
        <title>Complete genome sequence of Nocardioides baekrokdamisoli strain KCTC 39748.</title>
        <authorList>
            <person name="Kang S.W."/>
            <person name="Lee K.C."/>
            <person name="Kim K.K."/>
            <person name="Kim J.S."/>
            <person name="Kim D.S."/>
            <person name="Ko S.H."/>
            <person name="Yang S.H."/>
            <person name="Shin Y.K."/>
            <person name="Lee J.S."/>
        </authorList>
    </citation>
    <scope>NUCLEOTIDE SEQUENCE [LARGE SCALE GENOMIC DNA]</scope>
    <source>
        <strain evidence="1 2">KCTC 39748</strain>
    </source>
</reference>
<dbReference type="AlphaFoldDB" id="A0A3G9IC16"/>
<gene>
    <name evidence="1" type="ORF">Back2_07240</name>
</gene>
<accession>A0A3G9IC16</accession>